<sequence>MSDRGRRRLLVYFPTWLGDGVMVTPALPSLRRVFPVEAWSVTGYVPRALRGLFKPMAGVDRWLGWRKAGSSLGGVWSEACFLRRGRFDAALLMPNSFRAAAVVSLAGIPKRMGYSRDGRGWLLTDRVMPRREAGRWVPEPAVDYYMRLVRELGGLEETGTPPLRLDVSDAQRAELRERLGALGLSAEQRLVVLNPGASKVIKRWPAERYAELADRLTERLGVAVAVSGSPAEREILTAVQASARARLLNLAEARLPVRLLKAVLERADLLVTNDTGPRHVAAAVGTSVVTLFGPTGPEWTVIPFDRDVHVLAEDRGTMGAISVDVVFEAAERLLTNGGE</sequence>
<dbReference type="KEGG" id="mcad:Pan265_15950"/>
<evidence type="ECO:0000256" key="1">
    <source>
        <dbReference type="ARBA" id="ARBA00022676"/>
    </source>
</evidence>
<evidence type="ECO:0000256" key="2">
    <source>
        <dbReference type="ARBA" id="ARBA00022679"/>
    </source>
</evidence>
<gene>
    <name evidence="3" type="primary">rfaF</name>
    <name evidence="3" type="ORF">Pan265_15950</name>
</gene>
<accession>A0A518BXN5</accession>
<dbReference type="Proteomes" id="UP000320386">
    <property type="component" value="Chromosome"/>
</dbReference>
<keyword evidence="4" id="KW-1185">Reference proteome</keyword>
<dbReference type="GO" id="GO:0009244">
    <property type="term" value="P:lipopolysaccharide core region biosynthetic process"/>
    <property type="evidence" value="ECO:0007669"/>
    <property type="project" value="TreeGrafter"/>
</dbReference>
<dbReference type="InterPro" id="IPR051199">
    <property type="entry name" value="LPS_LOS_Heptosyltrfase"/>
</dbReference>
<dbReference type="GO" id="GO:0005829">
    <property type="term" value="C:cytosol"/>
    <property type="evidence" value="ECO:0007669"/>
    <property type="project" value="TreeGrafter"/>
</dbReference>
<dbReference type="SUPFAM" id="SSF53756">
    <property type="entry name" value="UDP-Glycosyltransferase/glycogen phosphorylase"/>
    <property type="match status" value="1"/>
</dbReference>
<reference evidence="3 4" key="1">
    <citation type="submission" date="2019-02" db="EMBL/GenBank/DDBJ databases">
        <title>Deep-cultivation of Planctomycetes and their phenomic and genomic characterization uncovers novel biology.</title>
        <authorList>
            <person name="Wiegand S."/>
            <person name="Jogler M."/>
            <person name="Boedeker C."/>
            <person name="Pinto D."/>
            <person name="Vollmers J."/>
            <person name="Rivas-Marin E."/>
            <person name="Kohn T."/>
            <person name="Peeters S.H."/>
            <person name="Heuer A."/>
            <person name="Rast P."/>
            <person name="Oberbeckmann S."/>
            <person name="Bunk B."/>
            <person name="Jeske O."/>
            <person name="Meyerdierks A."/>
            <person name="Storesund J.E."/>
            <person name="Kallscheuer N."/>
            <person name="Luecker S."/>
            <person name="Lage O.M."/>
            <person name="Pohl T."/>
            <person name="Merkel B.J."/>
            <person name="Hornburger P."/>
            <person name="Mueller R.-W."/>
            <person name="Bruemmer F."/>
            <person name="Labrenz M."/>
            <person name="Spormann A.M."/>
            <person name="Op den Camp H."/>
            <person name="Overmann J."/>
            <person name="Amann R."/>
            <person name="Jetten M.S.M."/>
            <person name="Mascher T."/>
            <person name="Medema M.H."/>
            <person name="Devos D.P."/>
            <person name="Kaster A.-K."/>
            <person name="Ovreas L."/>
            <person name="Rohde M."/>
            <person name="Galperin M.Y."/>
            <person name="Jogler C."/>
        </authorList>
    </citation>
    <scope>NUCLEOTIDE SEQUENCE [LARGE SCALE GENOMIC DNA]</scope>
    <source>
        <strain evidence="3 4">Pan265</strain>
    </source>
</reference>
<dbReference type="GO" id="GO:0008713">
    <property type="term" value="F:ADP-heptose-lipopolysaccharide heptosyltransferase activity"/>
    <property type="evidence" value="ECO:0007669"/>
    <property type="project" value="TreeGrafter"/>
</dbReference>
<dbReference type="AlphaFoldDB" id="A0A518BXN5"/>
<evidence type="ECO:0000313" key="4">
    <source>
        <dbReference type="Proteomes" id="UP000320386"/>
    </source>
</evidence>
<dbReference type="RefSeq" id="WP_145445946.1">
    <property type="nucleotide sequence ID" value="NZ_CP036280.1"/>
</dbReference>
<evidence type="ECO:0000313" key="3">
    <source>
        <dbReference type="EMBL" id="QDU71742.1"/>
    </source>
</evidence>
<keyword evidence="2 3" id="KW-0808">Transferase</keyword>
<name>A0A518BXN5_9BACT</name>
<organism evidence="3 4">
    <name type="scientific">Mucisphaera calidilacus</name>
    <dbReference type="NCBI Taxonomy" id="2527982"/>
    <lineage>
        <taxon>Bacteria</taxon>
        <taxon>Pseudomonadati</taxon>
        <taxon>Planctomycetota</taxon>
        <taxon>Phycisphaerae</taxon>
        <taxon>Phycisphaerales</taxon>
        <taxon>Phycisphaeraceae</taxon>
        <taxon>Mucisphaera</taxon>
    </lineage>
</organism>
<dbReference type="Pfam" id="PF01075">
    <property type="entry name" value="Glyco_transf_9"/>
    <property type="match status" value="1"/>
</dbReference>
<dbReference type="EMBL" id="CP036280">
    <property type="protein sequence ID" value="QDU71742.1"/>
    <property type="molecule type" value="Genomic_DNA"/>
</dbReference>
<dbReference type="OrthoDB" id="9768048at2"/>
<dbReference type="CDD" id="cd03789">
    <property type="entry name" value="GT9_LPS_heptosyltransferase"/>
    <property type="match status" value="1"/>
</dbReference>
<keyword evidence="1" id="KW-0328">Glycosyltransferase</keyword>
<dbReference type="Gene3D" id="3.40.50.2000">
    <property type="entry name" value="Glycogen Phosphorylase B"/>
    <property type="match status" value="2"/>
</dbReference>
<dbReference type="PANTHER" id="PTHR30160:SF7">
    <property type="entry name" value="ADP-HEPTOSE--LPS HEPTOSYLTRANSFERASE 2"/>
    <property type="match status" value="1"/>
</dbReference>
<dbReference type="EC" id="2.-.-.-" evidence="3"/>
<protein>
    <submittedName>
        <fullName evidence="3">ADP-heptose--LPS heptosyltransferase 2</fullName>
        <ecNumber evidence="3">2.-.-.-</ecNumber>
    </submittedName>
</protein>
<dbReference type="PANTHER" id="PTHR30160">
    <property type="entry name" value="TETRAACYLDISACCHARIDE 4'-KINASE-RELATED"/>
    <property type="match status" value="1"/>
</dbReference>
<dbReference type="InterPro" id="IPR002201">
    <property type="entry name" value="Glyco_trans_9"/>
</dbReference>
<proteinExistence type="predicted"/>